<dbReference type="Pfam" id="PF13669">
    <property type="entry name" value="Glyoxalase_4"/>
    <property type="match status" value="1"/>
</dbReference>
<dbReference type="InterPro" id="IPR018146">
    <property type="entry name" value="Glyoxalase_1_CS"/>
</dbReference>
<keyword evidence="4" id="KW-0413">Isomerase</keyword>
<accession>A0A5D4TGH8</accession>
<dbReference type="PANTHER" id="PTHR43048">
    <property type="entry name" value="METHYLMALONYL-COA EPIMERASE"/>
    <property type="match status" value="1"/>
</dbReference>
<protein>
    <submittedName>
        <fullName evidence="4">Methylmalonyl-CoA epimerase</fullName>
        <ecNumber evidence="4">5.1.99.1</ecNumber>
    </submittedName>
</protein>
<dbReference type="NCBIfam" id="TIGR03081">
    <property type="entry name" value="metmalonyl_epim"/>
    <property type="match status" value="1"/>
</dbReference>
<dbReference type="GO" id="GO:0046491">
    <property type="term" value="P:L-methylmalonyl-CoA metabolic process"/>
    <property type="evidence" value="ECO:0007669"/>
    <property type="project" value="TreeGrafter"/>
</dbReference>
<dbReference type="GO" id="GO:0004462">
    <property type="term" value="F:lactoylglutathione lyase activity"/>
    <property type="evidence" value="ECO:0007669"/>
    <property type="project" value="InterPro"/>
</dbReference>
<dbReference type="SUPFAM" id="SSF54593">
    <property type="entry name" value="Glyoxalase/Bleomycin resistance protein/Dihydroxybiphenyl dioxygenase"/>
    <property type="match status" value="1"/>
</dbReference>
<reference evidence="4 5" key="1">
    <citation type="submission" date="2019-08" db="EMBL/GenBank/DDBJ databases">
        <title>Bacillus genomes from the desert of Cuatro Cienegas, Coahuila.</title>
        <authorList>
            <person name="Olmedo-Alvarez G."/>
        </authorList>
    </citation>
    <scope>NUCLEOTIDE SEQUENCE [LARGE SCALE GENOMIC DNA]</scope>
    <source>
        <strain evidence="4 5">CH98b_3T</strain>
    </source>
</reference>
<dbReference type="InterPro" id="IPR029068">
    <property type="entry name" value="Glyas_Bleomycin-R_OHBP_Dase"/>
</dbReference>
<evidence type="ECO:0000313" key="4">
    <source>
        <dbReference type="EMBL" id="TYS74375.1"/>
    </source>
</evidence>
<evidence type="ECO:0000256" key="2">
    <source>
        <dbReference type="ARBA" id="ARBA00022723"/>
    </source>
</evidence>
<evidence type="ECO:0000256" key="1">
    <source>
        <dbReference type="ARBA" id="ARBA00009308"/>
    </source>
</evidence>
<gene>
    <name evidence="4" type="primary">mce</name>
    <name evidence="4" type="ORF">FZC75_01340</name>
</gene>
<sequence>MIKNVNHIGIAVNSIETALPFYTEALGLTFEAVEHVAEQRVRVAFINAGNCKLELLEPTSPDSPVAKFIEKRGEGIHHIALSVESIEDRIQEMIEKGIPMIDKKSRVGAGGANIAFMHPKASNGVLVEFCEKAAKQHDN</sequence>
<dbReference type="RefSeq" id="WP_148978175.1">
    <property type="nucleotide sequence ID" value="NZ_JBNIKO010000007.1"/>
</dbReference>
<organism evidence="4 5">
    <name type="scientific">Sutcliffiella horikoshii</name>
    <dbReference type="NCBI Taxonomy" id="79883"/>
    <lineage>
        <taxon>Bacteria</taxon>
        <taxon>Bacillati</taxon>
        <taxon>Bacillota</taxon>
        <taxon>Bacilli</taxon>
        <taxon>Bacillales</taxon>
        <taxon>Bacillaceae</taxon>
        <taxon>Sutcliffiella</taxon>
    </lineage>
</organism>
<dbReference type="InterPro" id="IPR017515">
    <property type="entry name" value="MeMalonyl-CoA_epimerase"/>
</dbReference>
<dbReference type="GO" id="GO:0004493">
    <property type="term" value="F:methylmalonyl-CoA epimerase activity"/>
    <property type="evidence" value="ECO:0007669"/>
    <property type="project" value="UniProtKB-EC"/>
</dbReference>
<dbReference type="PANTHER" id="PTHR43048:SF3">
    <property type="entry name" value="METHYLMALONYL-COA EPIMERASE, MITOCHONDRIAL"/>
    <property type="match status" value="1"/>
</dbReference>
<dbReference type="Gene3D" id="3.10.180.10">
    <property type="entry name" value="2,3-Dihydroxybiphenyl 1,2-Dioxygenase, domain 1"/>
    <property type="match status" value="1"/>
</dbReference>
<dbReference type="AlphaFoldDB" id="A0A5D4TGH8"/>
<comment type="caution">
    <text evidence="4">The sequence shown here is derived from an EMBL/GenBank/DDBJ whole genome shotgun (WGS) entry which is preliminary data.</text>
</comment>
<dbReference type="PROSITE" id="PS00934">
    <property type="entry name" value="GLYOXALASE_I_1"/>
    <property type="match status" value="1"/>
</dbReference>
<keyword evidence="2" id="KW-0479">Metal-binding</keyword>
<dbReference type="CDD" id="cd07249">
    <property type="entry name" value="MMCE"/>
    <property type="match status" value="1"/>
</dbReference>
<dbReference type="GO" id="GO:0046872">
    <property type="term" value="F:metal ion binding"/>
    <property type="evidence" value="ECO:0007669"/>
    <property type="project" value="UniProtKB-KW"/>
</dbReference>
<dbReference type="EMBL" id="VTET01000001">
    <property type="protein sequence ID" value="TYS74375.1"/>
    <property type="molecule type" value="Genomic_DNA"/>
</dbReference>
<dbReference type="InterPro" id="IPR051785">
    <property type="entry name" value="MMCE/EMCE_epimerase"/>
</dbReference>
<comment type="similarity">
    <text evidence="1">Belongs to the methylmalonyl-CoA epimerase family.</text>
</comment>
<dbReference type="InterPro" id="IPR037523">
    <property type="entry name" value="VOC_core"/>
</dbReference>
<dbReference type="EC" id="5.1.99.1" evidence="4"/>
<proteinExistence type="inferred from homology"/>
<dbReference type="PROSITE" id="PS51819">
    <property type="entry name" value="VOC"/>
    <property type="match status" value="1"/>
</dbReference>
<evidence type="ECO:0000259" key="3">
    <source>
        <dbReference type="PROSITE" id="PS51819"/>
    </source>
</evidence>
<feature type="domain" description="VOC" evidence="3">
    <location>
        <begin position="4"/>
        <end position="132"/>
    </location>
</feature>
<name>A0A5D4TGH8_9BACI</name>
<dbReference type="OrthoDB" id="9788468at2"/>
<evidence type="ECO:0000313" key="5">
    <source>
        <dbReference type="Proteomes" id="UP000324517"/>
    </source>
</evidence>
<dbReference type="Proteomes" id="UP000324517">
    <property type="component" value="Unassembled WGS sequence"/>
</dbReference>